<proteinExistence type="predicted"/>
<comment type="caution">
    <text evidence="2">The sequence shown here is derived from an EMBL/GenBank/DDBJ whole genome shotgun (WGS) entry which is preliminary data.</text>
</comment>
<name>A0AAE0Y0W5_9GAST</name>
<evidence type="ECO:0000313" key="3">
    <source>
        <dbReference type="Proteomes" id="UP001283361"/>
    </source>
</evidence>
<evidence type="ECO:0000256" key="1">
    <source>
        <dbReference type="SAM" id="MobiDB-lite"/>
    </source>
</evidence>
<feature type="region of interest" description="Disordered" evidence="1">
    <location>
        <begin position="47"/>
        <end position="71"/>
    </location>
</feature>
<accession>A0AAE0Y0W5</accession>
<keyword evidence="3" id="KW-1185">Reference proteome</keyword>
<dbReference type="EMBL" id="JAWDGP010007174">
    <property type="protein sequence ID" value="KAK3728650.1"/>
    <property type="molecule type" value="Genomic_DNA"/>
</dbReference>
<organism evidence="2 3">
    <name type="scientific">Elysia crispata</name>
    <name type="common">lettuce slug</name>
    <dbReference type="NCBI Taxonomy" id="231223"/>
    <lineage>
        <taxon>Eukaryota</taxon>
        <taxon>Metazoa</taxon>
        <taxon>Spiralia</taxon>
        <taxon>Lophotrochozoa</taxon>
        <taxon>Mollusca</taxon>
        <taxon>Gastropoda</taxon>
        <taxon>Heterobranchia</taxon>
        <taxon>Euthyneura</taxon>
        <taxon>Panpulmonata</taxon>
        <taxon>Sacoglossa</taxon>
        <taxon>Placobranchoidea</taxon>
        <taxon>Plakobranchidae</taxon>
        <taxon>Elysia</taxon>
    </lineage>
</organism>
<gene>
    <name evidence="2" type="ORF">RRG08_041835</name>
</gene>
<evidence type="ECO:0000313" key="2">
    <source>
        <dbReference type="EMBL" id="KAK3728650.1"/>
    </source>
</evidence>
<sequence>MRSEFMNENDESEQLIVRTVSCNALLLPFNTPTVSYEVITVPDGCTSNQRIPPQKPNPEAGKKMWRSRRGKIRSRDPLRPVSLAILAYLQDSRQGRAGFDLGRPKPASIAPYRCEDVGMGKASRARLSLMRLIHPNQATVFFPLFFKKAVSGPV</sequence>
<dbReference type="Proteomes" id="UP001283361">
    <property type="component" value="Unassembled WGS sequence"/>
</dbReference>
<dbReference type="AlphaFoldDB" id="A0AAE0Y0W5"/>
<protein>
    <submittedName>
        <fullName evidence="2">Uncharacterized protein</fullName>
    </submittedName>
</protein>
<reference evidence="2" key="1">
    <citation type="journal article" date="2023" name="G3 (Bethesda)">
        <title>A reference genome for the long-term kleptoplast-retaining sea slug Elysia crispata morphotype clarki.</title>
        <authorList>
            <person name="Eastman K.E."/>
            <person name="Pendleton A.L."/>
            <person name="Shaikh M.A."/>
            <person name="Suttiyut T."/>
            <person name="Ogas R."/>
            <person name="Tomko P."/>
            <person name="Gavelis G."/>
            <person name="Widhalm J.R."/>
            <person name="Wisecaver J.H."/>
        </authorList>
    </citation>
    <scope>NUCLEOTIDE SEQUENCE</scope>
    <source>
        <strain evidence="2">ECLA1</strain>
    </source>
</reference>